<evidence type="ECO:0008006" key="10">
    <source>
        <dbReference type="Google" id="ProtNLM"/>
    </source>
</evidence>
<comment type="caution">
    <text evidence="8">The sequence shown here is derived from an EMBL/GenBank/DDBJ whole genome shotgun (WGS) entry which is preliminary data.</text>
</comment>
<dbReference type="GO" id="GO:0016020">
    <property type="term" value="C:membrane"/>
    <property type="evidence" value="ECO:0007669"/>
    <property type="project" value="UniProtKB-SubCell"/>
</dbReference>
<comment type="subcellular location">
    <subcellularLocation>
        <location evidence="1">Membrane</location>
        <topology evidence="1">Single-pass membrane protein</topology>
    </subcellularLocation>
</comment>
<dbReference type="PANTHER" id="PTHR14409:SF0">
    <property type="entry name" value="PROTEIN MANBAL"/>
    <property type="match status" value="1"/>
</dbReference>
<dbReference type="EMBL" id="QRBI01000184">
    <property type="protein sequence ID" value="RMB95638.1"/>
    <property type="molecule type" value="Genomic_DNA"/>
</dbReference>
<proteinExistence type="inferred from homology"/>
<evidence type="ECO:0000256" key="4">
    <source>
        <dbReference type="ARBA" id="ARBA00022989"/>
    </source>
</evidence>
<keyword evidence="3 7" id="KW-0812">Transmembrane</keyword>
<dbReference type="Pfam" id="PF06783">
    <property type="entry name" value="UPF0239"/>
    <property type="match status" value="1"/>
</dbReference>
<dbReference type="AlphaFoldDB" id="A0A3M0J3Y5"/>
<feature type="region of interest" description="Disordered" evidence="6">
    <location>
        <begin position="127"/>
        <end position="170"/>
    </location>
</feature>
<feature type="compositionally biased region" description="Basic residues" evidence="6">
    <location>
        <begin position="160"/>
        <end position="170"/>
    </location>
</feature>
<dbReference type="Proteomes" id="UP000269221">
    <property type="component" value="Unassembled WGS sequence"/>
</dbReference>
<evidence type="ECO:0000313" key="9">
    <source>
        <dbReference type="Proteomes" id="UP000269221"/>
    </source>
</evidence>
<dbReference type="PANTHER" id="PTHR14409">
    <property type="entry name" value="MANNOSIDASE, BETA A, LYSOSOMAL-LIKE, MANBAL PROTEIN"/>
    <property type="match status" value="1"/>
</dbReference>
<sequence length="170" mass="18848">MPRIDGDAEHPVSRLEDGKRFQQTPSVRTAAREKVCGQQRQHSQGTVTSLRAVEEKGALTMAAELEFSPPEIPEPTFMENVLRYGLFFGAIFQLICVLAIILPVPKSHKTMRKAVFRTDIPSSAQESFDAVGTGEGLGQFEPKNSETVKKPKATAPQISKKPKKETKKKR</sequence>
<keyword evidence="9" id="KW-1185">Reference proteome</keyword>
<evidence type="ECO:0000256" key="3">
    <source>
        <dbReference type="ARBA" id="ARBA00022692"/>
    </source>
</evidence>
<reference evidence="8 9" key="1">
    <citation type="submission" date="2018-07" db="EMBL/GenBank/DDBJ databases">
        <title>A high quality draft genome assembly of the barn swallow (H. rustica rustica).</title>
        <authorList>
            <person name="Formenti G."/>
            <person name="Chiara M."/>
            <person name="Poveda L."/>
            <person name="Francoijs K.-J."/>
            <person name="Bonisoli-Alquati A."/>
            <person name="Canova L."/>
            <person name="Gianfranceschi L."/>
            <person name="Horner D.S."/>
            <person name="Saino N."/>
        </authorList>
    </citation>
    <scope>NUCLEOTIDE SEQUENCE [LARGE SCALE GENOMIC DNA]</scope>
    <source>
        <strain evidence="8">Chelidonia</strain>
        <tissue evidence="8">Blood</tissue>
    </source>
</reference>
<name>A0A3M0J3Y5_HIRRU</name>
<evidence type="ECO:0000256" key="1">
    <source>
        <dbReference type="ARBA" id="ARBA00004167"/>
    </source>
</evidence>
<dbReference type="InterPro" id="IPR009621">
    <property type="entry name" value="UPF0239"/>
</dbReference>
<evidence type="ECO:0000313" key="8">
    <source>
        <dbReference type="EMBL" id="RMB95638.1"/>
    </source>
</evidence>
<evidence type="ECO:0000256" key="6">
    <source>
        <dbReference type="SAM" id="MobiDB-lite"/>
    </source>
</evidence>
<gene>
    <name evidence="8" type="ORF">DUI87_27750</name>
</gene>
<protein>
    <recommendedName>
        <fullName evidence="10">Protein MANBAL</fullName>
    </recommendedName>
</protein>
<dbReference type="OrthoDB" id="10040809at2759"/>
<feature type="region of interest" description="Disordered" evidence="6">
    <location>
        <begin position="19"/>
        <end position="47"/>
    </location>
</feature>
<comment type="similarity">
    <text evidence="2">Belongs to the UPF0239 family.</text>
</comment>
<organism evidence="8 9">
    <name type="scientific">Hirundo rustica rustica</name>
    <dbReference type="NCBI Taxonomy" id="333673"/>
    <lineage>
        <taxon>Eukaryota</taxon>
        <taxon>Metazoa</taxon>
        <taxon>Chordata</taxon>
        <taxon>Craniata</taxon>
        <taxon>Vertebrata</taxon>
        <taxon>Euteleostomi</taxon>
        <taxon>Archelosauria</taxon>
        <taxon>Archosauria</taxon>
        <taxon>Dinosauria</taxon>
        <taxon>Saurischia</taxon>
        <taxon>Theropoda</taxon>
        <taxon>Coelurosauria</taxon>
        <taxon>Aves</taxon>
        <taxon>Neognathae</taxon>
        <taxon>Neoaves</taxon>
        <taxon>Telluraves</taxon>
        <taxon>Australaves</taxon>
        <taxon>Passeriformes</taxon>
        <taxon>Sylvioidea</taxon>
        <taxon>Hirundinidae</taxon>
        <taxon>Hirundo</taxon>
    </lineage>
</organism>
<feature type="transmembrane region" description="Helical" evidence="7">
    <location>
        <begin position="84"/>
        <end position="104"/>
    </location>
</feature>
<evidence type="ECO:0000256" key="5">
    <source>
        <dbReference type="ARBA" id="ARBA00023136"/>
    </source>
</evidence>
<evidence type="ECO:0000256" key="7">
    <source>
        <dbReference type="SAM" id="Phobius"/>
    </source>
</evidence>
<accession>A0A3M0J3Y5</accession>
<feature type="compositionally biased region" description="Polar residues" evidence="6">
    <location>
        <begin position="38"/>
        <end position="47"/>
    </location>
</feature>
<evidence type="ECO:0000256" key="2">
    <source>
        <dbReference type="ARBA" id="ARBA00006839"/>
    </source>
</evidence>
<keyword evidence="5 7" id="KW-0472">Membrane</keyword>
<keyword evidence="4 7" id="KW-1133">Transmembrane helix</keyword>